<dbReference type="OrthoDB" id="10654623at2759"/>
<feature type="region of interest" description="Disordered" evidence="1">
    <location>
        <begin position="73"/>
        <end position="124"/>
    </location>
</feature>
<evidence type="ECO:0000313" key="3">
    <source>
        <dbReference type="RefSeq" id="XP_006831537.1"/>
    </source>
</evidence>
<keyword evidence="2" id="KW-1185">Reference proteome</keyword>
<dbReference type="RefSeq" id="XP_006831537.1">
    <property type="nucleotide sequence ID" value="XM_006831474.1"/>
</dbReference>
<gene>
    <name evidence="3" type="primary">LOC102831387</name>
</gene>
<feature type="region of interest" description="Disordered" evidence="1">
    <location>
        <begin position="199"/>
        <end position="243"/>
    </location>
</feature>
<reference evidence="3" key="1">
    <citation type="submission" date="2025-08" db="UniProtKB">
        <authorList>
            <consortium name="RefSeq"/>
        </authorList>
    </citation>
    <scope>IDENTIFICATION</scope>
    <source>
        <tissue evidence="3">Spleen</tissue>
    </source>
</reference>
<feature type="compositionally biased region" description="Basic residues" evidence="1">
    <location>
        <begin position="99"/>
        <end position="115"/>
    </location>
</feature>
<accession>A0A9B0T3V7</accession>
<dbReference type="AlphaFoldDB" id="A0A9B0T3V7"/>
<sequence length="243" mass="25352">MVVVGGKNKVCACSYSSKPGRGLTKNVLCLKFRPCTHTATCRSGRASGLRCSPSPTPTCLPLCCCPPSRPTTSAAGTTASTARVRPYRPRRPCGPSRRPMPRLQRRRAKAGRRGQRATAGRSSYAGAGWSVRQGRATSCPTTYAGSCGACTARTRARMCASPTAAASSCCRPPRTSVSQSTASRGVCCVGQLAAAASQPLTSARAAEPAIQPGKPRNAAAGRRGSPERGCRSARRLTRNPSLQ</sequence>
<dbReference type="Proteomes" id="UP000504623">
    <property type="component" value="Unplaced"/>
</dbReference>
<name>A0A9B0T3V7_CHRAS</name>
<feature type="compositionally biased region" description="Low complexity" evidence="1">
    <location>
        <begin position="73"/>
        <end position="84"/>
    </location>
</feature>
<organism evidence="2 3">
    <name type="scientific">Chrysochloris asiatica</name>
    <name type="common">Cape golden mole</name>
    <dbReference type="NCBI Taxonomy" id="185453"/>
    <lineage>
        <taxon>Eukaryota</taxon>
        <taxon>Metazoa</taxon>
        <taxon>Chordata</taxon>
        <taxon>Craniata</taxon>
        <taxon>Vertebrata</taxon>
        <taxon>Euteleostomi</taxon>
        <taxon>Mammalia</taxon>
        <taxon>Eutheria</taxon>
        <taxon>Afrotheria</taxon>
        <taxon>Chrysochloridae</taxon>
        <taxon>Chrysochlorinae</taxon>
        <taxon>Chrysochloris</taxon>
    </lineage>
</organism>
<evidence type="ECO:0000256" key="1">
    <source>
        <dbReference type="SAM" id="MobiDB-lite"/>
    </source>
</evidence>
<protein>
    <submittedName>
        <fullName evidence="3">Uncharacterized protein C10orf95 homolog</fullName>
    </submittedName>
</protein>
<dbReference type="GeneID" id="102831387"/>
<proteinExistence type="predicted"/>
<evidence type="ECO:0000313" key="2">
    <source>
        <dbReference type="Proteomes" id="UP000504623"/>
    </source>
</evidence>